<dbReference type="PROSITE" id="PS50017">
    <property type="entry name" value="DEATH_DOMAIN"/>
    <property type="match status" value="1"/>
</dbReference>
<keyword evidence="5" id="KW-0325">Glycoprotein</keyword>
<organism evidence="11 12">
    <name type="scientific">Mesembrinibis cayennensis</name>
    <dbReference type="NCBI Taxonomy" id="1118748"/>
    <lineage>
        <taxon>Eukaryota</taxon>
        <taxon>Metazoa</taxon>
        <taxon>Chordata</taxon>
        <taxon>Craniata</taxon>
        <taxon>Vertebrata</taxon>
        <taxon>Euteleostomi</taxon>
        <taxon>Archelosauria</taxon>
        <taxon>Archosauria</taxon>
        <taxon>Dinosauria</taxon>
        <taxon>Saurischia</taxon>
        <taxon>Theropoda</taxon>
        <taxon>Coelurosauria</taxon>
        <taxon>Aves</taxon>
        <taxon>Neognathae</taxon>
        <taxon>Neoaves</taxon>
        <taxon>Aequornithes</taxon>
        <taxon>Pelecaniformes</taxon>
        <taxon>Threskiornithidae</taxon>
        <taxon>Mesembrinibis</taxon>
    </lineage>
</organism>
<keyword evidence="1" id="KW-0053">Apoptosis</keyword>
<evidence type="ECO:0000256" key="6">
    <source>
        <dbReference type="PROSITE-ProRule" id="PRU00206"/>
    </source>
</evidence>
<dbReference type="PANTHER" id="PTHR47220">
    <property type="entry name" value="TUMOR NECROSIS FACTOR RECEPTOR SUPERFAMILY MEMBER 25"/>
    <property type="match status" value="1"/>
</dbReference>
<feature type="non-terminal residue" evidence="11">
    <location>
        <position position="446"/>
    </location>
</feature>
<evidence type="ECO:0000256" key="5">
    <source>
        <dbReference type="ARBA" id="ARBA00023180"/>
    </source>
</evidence>
<dbReference type="SUPFAM" id="SSF47986">
    <property type="entry name" value="DEATH domain"/>
    <property type="match status" value="1"/>
</dbReference>
<protein>
    <submittedName>
        <fullName evidence="11">TNR25 factor</fullName>
    </submittedName>
</protein>
<feature type="signal peptide" evidence="8">
    <location>
        <begin position="1"/>
        <end position="27"/>
    </location>
</feature>
<dbReference type="PANTHER" id="PTHR47220:SF1">
    <property type="entry name" value="TUMOR NECROSIS FACTOR RECEPTOR SUPERFAMILY MEMBER 25"/>
    <property type="match status" value="1"/>
</dbReference>
<sequence length="446" mass="48165">LSSACPQVILATLWLAASELQPPGCQGCIVPRGQQVPVQLPTPSQRHATRPSCPAGMNWIKKAGRCCAQCPAGTFLLSPCLSHGNNGVCAACPTGTFSAQPNTFHECQACYECDRQAFQSVLSNCSATSNVACGCEPGRFRNCLDERCSDFFCQQCQPCTGRLIQRPCECCRLARGVPPLAVPPPAVPPCLTPALSPGSEVQDTLCGSCKPDFYAEGGECRPCHASTPETCSKECQRVCGGGSGLEYVLLALTGPLFLGALAIYHKRKWLRHNAPAGGPLPVARVATPMAGAVATPWCQVSAQGWDSLCWTRLGSPQVTEHASSTARRSSEHRALLREQPSGAAQPGGEVEPSAPPELRSTLLQGSQLYAVIDAVPVRRWKEFMRMLELREAEIELVELEVAHIRDRQYEMLKRWCQQTSATLDRVFTALERMDLAGCAEALRQSL</sequence>
<evidence type="ECO:0000256" key="2">
    <source>
        <dbReference type="ARBA" id="ARBA00022729"/>
    </source>
</evidence>
<feature type="non-terminal residue" evidence="11">
    <location>
        <position position="1"/>
    </location>
</feature>
<dbReference type="Proteomes" id="UP000574277">
    <property type="component" value="Unassembled WGS sequence"/>
</dbReference>
<evidence type="ECO:0000256" key="4">
    <source>
        <dbReference type="ARBA" id="ARBA00023157"/>
    </source>
</evidence>
<gene>
    <name evidence="11" type="primary">Tnfrsf25</name>
    <name evidence="11" type="ORF">MESCAY_R09557</name>
</gene>
<name>A0A7L0PHJ6_9AVES</name>
<feature type="chain" id="PRO_5029639538" evidence="8">
    <location>
        <begin position="28"/>
        <end position="446"/>
    </location>
</feature>
<evidence type="ECO:0000256" key="3">
    <source>
        <dbReference type="ARBA" id="ARBA00022737"/>
    </source>
</evidence>
<dbReference type="AlphaFoldDB" id="A0A7L0PHJ6"/>
<dbReference type="SUPFAM" id="SSF57586">
    <property type="entry name" value="TNF receptor-like"/>
    <property type="match status" value="1"/>
</dbReference>
<dbReference type="InterPro" id="IPR011029">
    <property type="entry name" value="DEATH-like_dom_sf"/>
</dbReference>
<dbReference type="Gene3D" id="2.10.50.10">
    <property type="entry name" value="Tumor Necrosis Factor Receptor, subunit A, domain 2"/>
    <property type="match status" value="1"/>
</dbReference>
<keyword evidence="2 8" id="KW-0732">Signal</keyword>
<comment type="caution">
    <text evidence="11">The sequence shown here is derived from an EMBL/GenBank/DDBJ whole genome shotgun (WGS) entry which is preliminary data.</text>
</comment>
<accession>A0A7L0PHJ6</accession>
<feature type="disulfide bond" evidence="6">
    <location>
        <begin position="92"/>
        <end position="107"/>
    </location>
</feature>
<evidence type="ECO:0000259" key="9">
    <source>
        <dbReference type="PROSITE" id="PS50017"/>
    </source>
</evidence>
<evidence type="ECO:0000259" key="10">
    <source>
        <dbReference type="PROSITE" id="PS50050"/>
    </source>
</evidence>
<dbReference type="Pfam" id="PF00531">
    <property type="entry name" value="Death"/>
    <property type="match status" value="1"/>
</dbReference>
<proteinExistence type="predicted"/>
<evidence type="ECO:0000313" key="11">
    <source>
        <dbReference type="EMBL" id="NXL04981.1"/>
    </source>
</evidence>
<dbReference type="Gene3D" id="1.10.533.10">
    <property type="entry name" value="Death Domain, Fas"/>
    <property type="match status" value="1"/>
</dbReference>
<dbReference type="InterPro" id="IPR000488">
    <property type="entry name" value="Death_dom"/>
</dbReference>
<reference evidence="11 12" key="1">
    <citation type="submission" date="2019-09" db="EMBL/GenBank/DDBJ databases">
        <title>Bird 10,000 Genomes (B10K) Project - Family phase.</title>
        <authorList>
            <person name="Zhang G."/>
        </authorList>
    </citation>
    <scope>NUCLEOTIDE SEQUENCE [LARGE SCALE GENOMIC DNA]</scope>
    <source>
        <strain evidence="11">B10K-DU-001-44</strain>
        <tissue evidence="11">Muscle</tissue>
    </source>
</reference>
<feature type="region of interest" description="Disordered" evidence="7">
    <location>
        <begin position="320"/>
        <end position="357"/>
    </location>
</feature>
<feature type="repeat" description="TNFR-Cys" evidence="6">
    <location>
        <begin position="91"/>
        <end position="133"/>
    </location>
</feature>
<dbReference type="SMART" id="SM00005">
    <property type="entry name" value="DEATH"/>
    <property type="match status" value="1"/>
</dbReference>
<dbReference type="GO" id="GO:0007165">
    <property type="term" value="P:signal transduction"/>
    <property type="evidence" value="ECO:0007669"/>
    <property type="project" value="InterPro"/>
</dbReference>
<keyword evidence="4 6" id="KW-1015">Disulfide bond</keyword>
<dbReference type="GO" id="GO:0005886">
    <property type="term" value="C:plasma membrane"/>
    <property type="evidence" value="ECO:0007669"/>
    <property type="project" value="TreeGrafter"/>
</dbReference>
<evidence type="ECO:0000313" key="12">
    <source>
        <dbReference type="Proteomes" id="UP000574277"/>
    </source>
</evidence>
<keyword evidence="12" id="KW-1185">Reference proteome</keyword>
<dbReference type="EMBL" id="VXAT01009255">
    <property type="protein sequence ID" value="NXL04981.1"/>
    <property type="molecule type" value="Genomic_DNA"/>
</dbReference>
<dbReference type="CDD" id="cd08815">
    <property type="entry name" value="Death_TNFRSF25_DR3"/>
    <property type="match status" value="1"/>
</dbReference>
<feature type="domain" description="TNFR-Cys" evidence="10">
    <location>
        <begin position="91"/>
        <end position="133"/>
    </location>
</feature>
<evidence type="ECO:0000256" key="8">
    <source>
        <dbReference type="SAM" id="SignalP"/>
    </source>
</evidence>
<dbReference type="PROSITE" id="PS00652">
    <property type="entry name" value="TNFR_NGFR_1"/>
    <property type="match status" value="1"/>
</dbReference>
<evidence type="ECO:0000256" key="7">
    <source>
        <dbReference type="SAM" id="MobiDB-lite"/>
    </source>
</evidence>
<evidence type="ECO:0000256" key="1">
    <source>
        <dbReference type="ARBA" id="ARBA00022703"/>
    </source>
</evidence>
<feature type="domain" description="Death" evidence="9">
    <location>
        <begin position="365"/>
        <end position="446"/>
    </location>
</feature>
<dbReference type="InterPro" id="IPR001368">
    <property type="entry name" value="TNFR/NGFR_Cys_rich_reg"/>
</dbReference>
<dbReference type="GO" id="GO:0006915">
    <property type="term" value="P:apoptotic process"/>
    <property type="evidence" value="ECO:0007669"/>
    <property type="project" value="UniProtKB-KW"/>
</dbReference>
<comment type="caution">
    <text evidence="6">Lacks conserved residue(s) required for the propagation of feature annotation.</text>
</comment>
<keyword evidence="3" id="KW-0677">Repeat</keyword>
<dbReference type="InterPro" id="IPR022329">
    <property type="entry name" value="TNFR_25"/>
</dbReference>
<dbReference type="PROSITE" id="PS50050">
    <property type="entry name" value="TNFR_NGFR_2"/>
    <property type="match status" value="1"/>
</dbReference>
<dbReference type="SMART" id="SM00208">
    <property type="entry name" value="TNFR"/>
    <property type="match status" value="2"/>
</dbReference>